<keyword evidence="3 6" id="KW-0812">Transmembrane</keyword>
<protein>
    <submittedName>
        <fullName evidence="7">Uncharacterized protein</fullName>
    </submittedName>
</protein>
<dbReference type="PANTHER" id="PTHR31585">
    <property type="entry name" value="FOLATE-BIOPTERIN TRANSPORTER 1, CHLOROPLASTIC"/>
    <property type="match status" value="1"/>
</dbReference>
<feature type="transmembrane region" description="Helical" evidence="6">
    <location>
        <begin position="135"/>
        <end position="155"/>
    </location>
</feature>
<name>A0A8S1VFX5_PAROT</name>
<dbReference type="OMA" id="WIHIIND"/>
<feature type="transmembrane region" description="Helical" evidence="6">
    <location>
        <begin position="99"/>
        <end position="123"/>
    </location>
</feature>
<evidence type="ECO:0000256" key="3">
    <source>
        <dbReference type="ARBA" id="ARBA00022692"/>
    </source>
</evidence>
<feature type="transmembrane region" description="Helical" evidence="6">
    <location>
        <begin position="63"/>
        <end position="87"/>
    </location>
</feature>
<evidence type="ECO:0000313" key="7">
    <source>
        <dbReference type="EMBL" id="CAD8176034.1"/>
    </source>
</evidence>
<evidence type="ECO:0000256" key="6">
    <source>
        <dbReference type="SAM" id="Phobius"/>
    </source>
</evidence>
<reference evidence="7" key="1">
    <citation type="submission" date="2021-01" db="EMBL/GenBank/DDBJ databases">
        <authorList>
            <consortium name="Genoscope - CEA"/>
            <person name="William W."/>
        </authorList>
    </citation>
    <scope>NUCLEOTIDE SEQUENCE</scope>
</reference>
<evidence type="ECO:0000256" key="1">
    <source>
        <dbReference type="ARBA" id="ARBA00004141"/>
    </source>
</evidence>
<dbReference type="EMBL" id="CAJJDP010000065">
    <property type="protein sequence ID" value="CAD8176034.1"/>
    <property type="molecule type" value="Genomic_DNA"/>
</dbReference>
<dbReference type="Proteomes" id="UP000683925">
    <property type="component" value="Unassembled WGS sequence"/>
</dbReference>
<accession>A0A8S1VFX5</accession>
<sequence length="186" mass="21263">MGYLKFISCLGTLLAILLYRNYLKDVAFKNIFISTTVAFFFCYLTTIPLVTRMNVQWGIDDRFFCLGDSVILQFIGELNLLPILVYACKICPKNIEATIYAMLMATMNLGTFAGGQFGNLILYEMGINQQDYSKLYIFIALSSLFIILPLPWIHIINDKVTPQEQEQQSAQIEDIEEKQQLITEAE</sequence>
<dbReference type="AlphaFoldDB" id="A0A8S1VFX5"/>
<feature type="transmembrane region" description="Helical" evidence="6">
    <location>
        <begin position="30"/>
        <end position="51"/>
    </location>
</feature>
<keyword evidence="4 6" id="KW-1133">Transmembrane helix</keyword>
<evidence type="ECO:0000313" key="8">
    <source>
        <dbReference type="Proteomes" id="UP000683925"/>
    </source>
</evidence>
<keyword evidence="5 6" id="KW-0472">Membrane</keyword>
<evidence type="ECO:0000256" key="2">
    <source>
        <dbReference type="ARBA" id="ARBA00022448"/>
    </source>
</evidence>
<gene>
    <name evidence="7" type="ORF">POCTA_138.1.T0660185</name>
</gene>
<comment type="caution">
    <text evidence="7">The sequence shown here is derived from an EMBL/GenBank/DDBJ whole genome shotgun (WGS) entry which is preliminary data.</text>
</comment>
<keyword evidence="8" id="KW-1185">Reference proteome</keyword>
<evidence type="ECO:0000256" key="5">
    <source>
        <dbReference type="ARBA" id="ARBA00023136"/>
    </source>
</evidence>
<organism evidence="7 8">
    <name type="scientific">Paramecium octaurelia</name>
    <dbReference type="NCBI Taxonomy" id="43137"/>
    <lineage>
        <taxon>Eukaryota</taxon>
        <taxon>Sar</taxon>
        <taxon>Alveolata</taxon>
        <taxon>Ciliophora</taxon>
        <taxon>Intramacronucleata</taxon>
        <taxon>Oligohymenophorea</taxon>
        <taxon>Peniculida</taxon>
        <taxon>Parameciidae</taxon>
        <taxon>Paramecium</taxon>
    </lineage>
</organism>
<dbReference type="GO" id="GO:0016020">
    <property type="term" value="C:membrane"/>
    <property type="evidence" value="ECO:0007669"/>
    <property type="project" value="UniProtKB-SubCell"/>
</dbReference>
<dbReference type="InterPro" id="IPR039309">
    <property type="entry name" value="BT1"/>
</dbReference>
<proteinExistence type="predicted"/>
<dbReference type="OrthoDB" id="295975at2759"/>
<dbReference type="Pfam" id="PF03092">
    <property type="entry name" value="BT1"/>
    <property type="match status" value="1"/>
</dbReference>
<keyword evidence="2" id="KW-0813">Transport</keyword>
<dbReference type="PANTHER" id="PTHR31585:SF0">
    <property type="entry name" value="FOLATE-BIOPTERIN TRANSPORTER 1, CHLOROPLASTIC"/>
    <property type="match status" value="1"/>
</dbReference>
<comment type="subcellular location">
    <subcellularLocation>
        <location evidence="1">Membrane</location>
        <topology evidence="1">Multi-pass membrane protein</topology>
    </subcellularLocation>
</comment>
<evidence type="ECO:0000256" key="4">
    <source>
        <dbReference type="ARBA" id="ARBA00022989"/>
    </source>
</evidence>